<dbReference type="HOGENOM" id="CLU_038424_5_1_1"/>
<organism evidence="11 12">
    <name type="scientific">Amborella trichopoda</name>
    <dbReference type="NCBI Taxonomy" id="13333"/>
    <lineage>
        <taxon>Eukaryota</taxon>
        <taxon>Viridiplantae</taxon>
        <taxon>Streptophyta</taxon>
        <taxon>Embryophyta</taxon>
        <taxon>Tracheophyta</taxon>
        <taxon>Spermatophyta</taxon>
        <taxon>Magnoliopsida</taxon>
        <taxon>Amborellales</taxon>
        <taxon>Amborellaceae</taxon>
        <taxon>Amborella</taxon>
    </lineage>
</organism>
<feature type="domain" description="SANT" evidence="9">
    <location>
        <begin position="99"/>
        <end position="147"/>
    </location>
</feature>
<dbReference type="PROSITE" id="PS51294">
    <property type="entry name" value="HTH_MYB"/>
    <property type="match status" value="1"/>
</dbReference>
<dbReference type="GO" id="GO:0003677">
    <property type="term" value="F:DNA binding"/>
    <property type="evidence" value="ECO:0007669"/>
    <property type="project" value="UniProtKB-KW"/>
</dbReference>
<evidence type="ECO:0000259" key="10">
    <source>
        <dbReference type="PROSITE" id="PS51294"/>
    </source>
</evidence>
<keyword evidence="6" id="KW-0862">Zinc</keyword>
<dbReference type="GO" id="GO:0006355">
    <property type="term" value="P:regulation of DNA-templated transcription"/>
    <property type="evidence" value="ECO:0007669"/>
    <property type="project" value="UniProtKB-ARBA"/>
</dbReference>
<dbReference type="NCBIfam" id="TIGR01557">
    <property type="entry name" value="myb_SHAQKYF"/>
    <property type="match status" value="1"/>
</dbReference>
<accession>W1NY23</accession>
<dbReference type="STRING" id="13333.W1NY23"/>
<evidence type="ECO:0000256" key="3">
    <source>
        <dbReference type="ARBA" id="ARBA00023125"/>
    </source>
</evidence>
<dbReference type="eggNOG" id="ENOG502RYHB">
    <property type="taxonomic scope" value="Eukaryota"/>
</dbReference>
<keyword evidence="12" id="KW-1185">Reference proteome</keyword>
<evidence type="ECO:0000259" key="9">
    <source>
        <dbReference type="PROSITE" id="PS51293"/>
    </source>
</evidence>
<evidence type="ECO:0000259" key="8">
    <source>
        <dbReference type="PROSITE" id="PS50158"/>
    </source>
</evidence>
<keyword evidence="6" id="KW-0863">Zinc-finger</keyword>
<keyword evidence="3" id="KW-0238">DNA-binding</keyword>
<name>W1NY23_AMBTC</name>
<protein>
    <submittedName>
        <fullName evidence="11">Uncharacterized protein</fullName>
    </submittedName>
</protein>
<dbReference type="GO" id="GO:0009739">
    <property type="term" value="P:response to gibberellin"/>
    <property type="evidence" value="ECO:0000318"/>
    <property type="project" value="GO_Central"/>
</dbReference>
<dbReference type="InterPro" id="IPR017930">
    <property type="entry name" value="Myb_dom"/>
</dbReference>
<feature type="domain" description="Myb-like" evidence="7">
    <location>
        <begin position="91"/>
        <end position="143"/>
    </location>
</feature>
<keyword evidence="2" id="KW-0805">Transcription regulation</keyword>
<dbReference type="GO" id="GO:0009723">
    <property type="term" value="P:response to ethylene"/>
    <property type="evidence" value="ECO:0000318"/>
    <property type="project" value="GO_Central"/>
</dbReference>
<dbReference type="PANTHER" id="PTHR44191">
    <property type="entry name" value="TRANSCRIPTION FACTOR KUA1"/>
    <property type="match status" value="1"/>
</dbReference>
<dbReference type="InterPro" id="IPR052245">
    <property type="entry name" value="Plant_Stress_Dev_TF"/>
</dbReference>
<dbReference type="Proteomes" id="UP000017836">
    <property type="component" value="Unassembled WGS sequence"/>
</dbReference>
<dbReference type="OrthoDB" id="118550at2759"/>
<reference evidence="12" key="1">
    <citation type="journal article" date="2013" name="Science">
        <title>The Amborella genome and the evolution of flowering plants.</title>
        <authorList>
            <consortium name="Amborella Genome Project"/>
        </authorList>
    </citation>
    <scope>NUCLEOTIDE SEQUENCE [LARGE SCALE GENOMIC DNA]</scope>
</reference>
<dbReference type="InterPro" id="IPR006447">
    <property type="entry name" value="Myb_dom_plants"/>
</dbReference>
<dbReference type="Gramene" id="ERN00249">
    <property type="protein sequence ID" value="ERN00249"/>
    <property type="gene ID" value="AMTR_s00111p00135880"/>
</dbReference>
<feature type="domain" description="CCHC-type" evidence="8">
    <location>
        <begin position="7"/>
        <end position="24"/>
    </location>
</feature>
<dbReference type="KEGG" id="atr:18428296"/>
<dbReference type="InterPro" id="IPR009057">
    <property type="entry name" value="Homeodomain-like_sf"/>
</dbReference>
<dbReference type="SUPFAM" id="SSF46689">
    <property type="entry name" value="Homeodomain-like"/>
    <property type="match status" value="1"/>
</dbReference>
<evidence type="ECO:0000256" key="4">
    <source>
        <dbReference type="ARBA" id="ARBA00023163"/>
    </source>
</evidence>
<evidence type="ECO:0000313" key="12">
    <source>
        <dbReference type="Proteomes" id="UP000017836"/>
    </source>
</evidence>
<dbReference type="Gene3D" id="1.10.10.60">
    <property type="entry name" value="Homeodomain-like"/>
    <property type="match status" value="1"/>
</dbReference>
<evidence type="ECO:0000313" key="11">
    <source>
        <dbReference type="EMBL" id="ERN00249.1"/>
    </source>
</evidence>
<evidence type="ECO:0000256" key="2">
    <source>
        <dbReference type="ARBA" id="ARBA00023015"/>
    </source>
</evidence>
<dbReference type="PANTHER" id="PTHR44191:SF62">
    <property type="entry name" value="OS04G0341900 PROTEIN"/>
    <property type="match status" value="1"/>
</dbReference>
<dbReference type="EMBL" id="KI394940">
    <property type="protein sequence ID" value="ERN00249.1"/>
    <property type="molecule type" value="Genomic_DNA"/>
</dbReference>
<dbReference type="PROSITE" id="PS51293">
    <property type="entry name" value="SANT"/>
    <property type="match status" value="1"/>
</dbReference>
<evidence type="ECO:0000256" key="6">
    <source>
        <dbReference type="PROSITE-ProRule" id="PRU00047"/>
    </source>
</evidence>
<dbReference type="PROSITE" id="PS50090">
    <property type="entry name" value="MYB_LIKE"/>
    <property type="match status" value="1"/>
</dbReference>
<dbReference type="Pfam" id="PF00249">
    <property type="entry name" value="Myb_DNA-binding"/>
    <property type="match status" value="1"/>
</dbReference>
<gene>
    <name evidence="11" type="ORF">AMTR_s00111p00135880</name>
</gene>
<keyword evidence="6" id="KW-0479">Metal-binding</keyword>
<sequence length="319" mass="34848">MGKDSCRKCSHCGNNGHNSRTCSERERGLKLFGVRISTNGEGMRKSLSMVNLASLDGLNQEDGGSGDQGIMRKSQSMGNLINGDENGKGHERKKKGVAWTEEEHRTFLAGLEKLGKGDWRGISKNYVTTRTPTQVASHAQKYFLRQCSLKKKKKRRSSLFDLVTLNNCGTSGTAPALSLNLDDQLPNECFLSNHPNDQVESTKNQVLDKGSETNPTFSLIGNPEFTGLAYPIHSTSIGKASSSEFPQLSFEQLPEFMAESYPYRQFPATNAKFPACLSNPPVSLSSTPVIENRELELSIAPPQASTFSSPSTGNVVEAH</sequence>
<dbReference type="PROSITE" id="PS50158">
    <property type="entry name" value="ZF_CCHC"/>
    <property type="match status" value="1"/>
</dbReference>
<dbReference type="CDD" id="cd00167">
    <property type="entry name" value="SANT"/>
    <property type="match status" value="1"/>
</dbReference>
<comment type="subcellular location">
    <subcellularLocation>
        <location evidence="1">Nucleus</location>
    </subcellularLocation>
</comment>
<dbReference type="GO" id="GO:0008270">
    <property type="term" value="F:zinc ion binding"/>
    <property type="evidence" value="ECO:0007669"/>
    <property type="project" value="UniProtKB-KW"/>
</dbReference>
<dbReference type="GO" id="GO:0005634">
    <property type="term" value="C:nucleus"/>
    <property type="evidence" value="ECO:0007669"/>
    <property type="project" value="UniProtKB-SubCell"/>
</dbReference>
<proteinExistence type="predicted"/>
<evidence type="ECO:0000256" key="1">
    <source>
        <dbReference type="ARBA" id="ARBA00004123"/>
    </source>
</evidence>
<evidence type="ECO:0000256" key="5">
    <source>
        <dbReference type="ARBA" id="ARBA00023242"/>
    </source>
</evidence>
<dbReference type="InterPro" id="IPR001005">
    <property type="entry name" value="SANT/Myb"/>
</dbReference>
<dbReference type="InterPro" id="IPR017884">
    <property type="entry name" value="SANT_dom"/>
</dbReference>
<feature type="domain" description="HTH myb-type" evidence="10">
    <location>
        <begin position="91"/>
        <end position="147"/>
    </location>
</feature>
<dbReference type="FunFam" id="1.10.10.60:FF:000009">
    <property type="entry name" value="transcription factor MYB1R1"/>
    <property type="match status" value="1"/>
</dbReference>
<keyword evidence="4" id="KW-0804">Transcription</keyword>
<dbReference type="InterPro" id="IPR001878">
    <property type="entry name" value="Znf_CCHC"/>
</dbReference>
<keyword evidence="5" id="KW-0539">Nucleus</keyword>
<dbReference type="SMART" id="SM00717">
    <property type="entry name" value="SANT"/>
    <property type="match status" value="1"/>
</dbReference>
<dbReference type="AlphaFoldDB" id="W1NY23"/>
<evidence type="ECO:0000259" key="7">
    <source>
        <dbReference type="PROSITE" id="PS50090"/>
    </source>
</evidence>